<evidence type="ECO:0000313" key="2">
    <source>
        <dbReference type="Proteomes" id="UP000324832"/>
    </source>
</evidence>
<name>A0A5E4R002_9NEOP</name>
<protein>
    <submittedName>
        <fullName evidence="1">Uncharacterized protein</fullName>
    </submittedName>
</protein>
<organism evidence="1 2">
    <name type="scientific">Leptidea sinapis</name>
    <dbReference type="NCBI Taxonomy" id="189913"/>
    <lineage>
        <taxon>Eukaryota</taxon>
        <taxon>Metazoa</taxon>
        <taxon>Ecdysozoa</taxon>
        <taxon>Arthropoda</taxon>
        <taxon>Hexapoda</taxon>
        <taxon>Insecta</taxon>
        <taxon>Pterygota</taxon>
        <taxon>Neoptera</taxon>
        <taxon>Endopterygota</taxon>
        <taxon>Lepidoptera</taxon>
        <taxon>Glossata</taxon>
        <taxon>Ditrysia</taxon>
        <taxon>Papilionoidea</taxon>
        <taxon>Pieridae</taxon>
        <taxon>Dismorphiinae</taxon>
        <taxon>Leptidea</taxon>
    </lineage>
</organism>
<proteinExistence type="predicted"/>
<feature type="non-terminal residue" evidence="1">
    <location>
        <position position="27"/>
    </location>
</feature>
<evidence type="ECO:0000313" key="1">
    <source>
        <dbReference type="EMBL" id="VVD04002.1"/>
    </source>
</evidence>
<accession>A0A5E4R002</accession>
<sequence>MNENLTFCDSIPSEILLTSGTHRNPNH</sequence>
<keyword evidence="2" id="KW-1185">Reference proteome</keyword>
<dbReference type="EMBL" id="FZQP02006821">
    <property type="protein sequence ID" value="VVD04002.1"/>
    <property type="molecule type" value="Genomic_DNA"/>
</dbReference>
<dbReference type="AlphaFoldDB" id="A0A5E4R002"/>
<gene>
    <name evidence="1" type="ORF">LSINAPIS_LOCUS13873</name>
</gene>
<dbReference type="Proteomes" id="UP000324832">
    <property type="component" value="Unassembled WGS sequence"/>
</dbReference>
<reference evidence="1 2" key="1">
    <citation type="submission" date="2017-07" db="EMBL/GenBank/DDBJ databases">
        <authorList>
            <person name="Talla V."/>
            <person name="Backstrom N."/>
        </authorList>
    </citation>
    <scope>NUCLEOTIDE SEQUENCE [LARGE SCALE GENOMIC DNA]</scope>
</reference>